<feature type="region of interest" description="Disordered" evidence="8">
    <location>
        <begin position="437"/>
        <end position="473"/>
    </location>
</feature>
<evidence type="ECO:0000313" key="11">
    <source>
        <dbReference type="EMBL" id="QDT58307.1"/>
    </source>
</evidence>
<reference evidence="11 12" key="1">
    <citation type="submission" date="2019-02" db="EMBL/GenBank/DDBJ databases">
        <title>Deep-cultivation of Planctomycetes and their phenomic and genomic characterization uncovers novel biology.</title>
        <authorList>
            <person name="Wiegand S."/>
            <person name="Jogler M."/>
            <person name="Boedeker C."/>
            <person name="Pinto D."/>
            <person name="Vollmers J."/>
            <person name="Rivas-Marin E."/>
            <person name="Kohn T."/>
            <person name="Peeters S.H."/>
            <person name="Heuer A."/>
            <person name="Rast P."/>
            <person name="Oberbeckmann S."/>
            <person name="Bunk B."/>
            <person name="Jeske O."/>
            <person name="Meyerdierks A."/>
            <person name="Storesund J.E."/>
            <person name="Kallscheuer N."/>
            <person name="Luecker S."/>
            <person name="Lage O.M."/>
            <person name="Pohl T."/>
            <person name="Merkel B.J."/>
            <person name="Hornburger P."/>
            <person name="Mueller R.-W."/>
            <person name="Bruemmer F."/>
            <person name="Labrenz M."/>
            <person name="Spormann A.M."/>
            <person name="Op den Camp H."/>
            <person name="Overmann J."/>
            <person name="Amann R."/>
            <person name="Jetten M.S.M."/>
            <person name="Mascher T."/>
            <person name="Medema M.H."/>
            <person name="Devos D.P."/>
            <person name="Kaster A.-K."/>
            <person name="Ovreas L."/>
            <person name="Rohde M."/>
            <person name="Galperin M.Y."/>
            <person name="Jogler C."/>
        </authorList>
    </citation>
    <scope>NUCLEOTIDE SEQUENCE [LARGE SCALE GENOMIC DNA]</scope>
    <source>
        <strain evidence="11 12">SV_7m_r</strain>
    </source>
</reference>
<dbReference type="GO" id="GO:0005524">
    <property type="term" value="F:ATP binding"/>
    <property type="evidence" value="ECO:0007669"/>
    <property type="project" value="UniProtKB-UniRule"/>
</dbReference>
<evidence type="ECO:0000259" key="10">
    <source>
        <dbReference type="PROSITE" id="PS50011"/>
    </source>
</evidence>
<keyword evidence="9" id="KW-0812">Transmembrane</keyword>
<keyword evidence="9" id="KW-1133">Transmembrane helix</keyword>
<evidence type="ECO:0000256" key="7">
    <source>
        <dbReference type="PROSITE-ProRule" id="PRU10141"/>
    </source>
</evidence>
<keyword evidence="3 11" id="KW-0808">Transferase</keyword>
<dbReference type="Gene3D" id="3.30.200.20">
    <property type="entry name" value="Phosphorylase Kinase, domain 1"/>
    <property type="match status" value="1"/>
</dbReference>
<feature type="domain" description="Protein kinase" evidence="10">
    <location>
        <begin position="77"/>
        <end position="342"/>
    </location>
</feature>
<feature type="transmembrane region" description="Helical" evidence="9">
    <location>
        <begin position="477"/>
        <end position="499"/>
    </location>
</feature>
<evidence type="ECO:0000256" key="2">
    <source>
        <dbReference type="ARBA" id="ARBA00022527"/>
    </source>
</evidence>
<feature type="compositionally biased region" description="Low complexity" evidence="8">
    <location>
        <begin position="442"/>
        <end position="460"/>
    </location>
</feature>
<gene>
    <name evidence="11" type="primary">prkC_3</name>
    <name evidence="11" type="ORF">SV7mr_07970</name>
</gene>
<dbReference type="InterPro" id="IPR008271">
    <property type="entry name" value="Ser/Thr_kinase_AS"/>
</dbReference>
<dbReference type="RefSeq" id="WP_145269378.1">
    <property type="nucleotide sequence ID" value="NZ_CP036272.1"/>
</dbReference>
<accession>A0A517SQA6</accession>
<evidence type="ECO:0000313" key="12">
    <source>
        <dbReference type="Proteomes" id="UP000315003"/>
    </source>
</evidence>
<feature type="region of interest" description="Disordered" evidence="8">
    <location>
        <begin position="354"/>
        <end position="395"/>
    </location>
</feature>
<evidence type="ECO:0000256" key="6">
    <source>
        <dbReference type="ARBA" id="ARBA00022840"/>
    </source>
</evidence>
<dbReference type="Proteomes" id="UP000315003">
    <property type="component" value="Chromosome"/>
</dbReference>
<dbReference type="CDD" id="cd14014">
    <property type="entry name" value="STKc_PknB_like"/>
    <property type="match status" value="1"/>
</dbReference>
<dbReference type="EMBL" id="CP036272">
    <property type="protein sequence ID" value="QDT58307.1"/>
    <property type="molecule type" value="Genomic_DNA"/>
</dbReference>
<protein>
    <recommendedName>
        <fullName evidence="1">non-specific serine/threonine protein kinase</fullName>
        <ecNumber evidence="1">2.7.11.1</ecNumber>
    </recommendedName>
</protein>
<dbReference type="SMART" id="SM00220">
    <property type="entry name" value="S_TKc"/>
    <property type="match status" value="1"/>
</dbReference>
<evidence type="ECO:0000256" key="5">
    <source>
        <dbReference type="ARBA" id="ARBA00022777"/>
    </source>
</evidence>
<dbReference type="Gene3D" id="1.10.510.10">
    <property type="entry name" value="Transferase(Phosphotransferase) domain 1"/>
    <property type="match status" value="1"/>
</dbReference>
<name>A0A517SQA6_9BACT</name>
<evidence type="ECO:0000256" key="4">
    <source>
        <dbReference type="ARBA" id="ARBA00022741"/>
    </source>
</evidence>
<dbReference type="PROSITE" id="PS00108">
    <property type="entry name" value="PROTEIN_KINASE_ST"/>
    <property type="match status" value="1"/>
</dbReference>
<evidence type="ECO:0000256" key="9">
    <source>
        <dbReference type="SAM" id="Phobius"/>
    </source>
</evidence>
<dbReference type="EC" id="2.7.11.1" evidence="1"/>
<keyword evidence="2" id="KW-0723">Serine/threonine-protein kinase</keyword>
<dbReference type="SUPFAM" id="SSF56112">
    <property type="entry name" value="Protein kinase-like (PK-like)"/>
    <property type="match status" value="1"/>
</dbReference>
<dbReference type="FunFam" id="1.10.510.10:FF:000021">
    <property type="entry name" value="Serine/threonine protein kinase"/>
    <property type="match status" value="1"/>
</dbReference>
<dbReference type="PANTHER" id="PTHR43289">
    <property type="entry name" value="MITOGEN-ACTIVATED PROTEIN KINASE KINASE KINASE 20-RELATED"/>
    <property type="match status" value="1"/>
</dbReference>
<dbReference type="InterPro" id="IPR000719">
    <property type="entry name" value="Prot_kinase_dom"/>
</dbReference>
<keyword evidence="4 7" id="KW-0547">Nucleotide-binding</keyword>
<dbReference type="PANTHER" id="PTHR43289:SF6">
    <property type="entry name" value="SERINE_THREONINE-PROTEIN KINASE NEKL-3"/>
    <property type="match status" value="1"/>
</dbReference>
<keyword evidence="9" id="KW-0472">Membrane</keyword>
<dbReference type="InterPro" id="IPR011009">
    <property type="entry name" value="Kinase-like_dom_sf"/>
</dbReference>
<keyword evidence="12" id="KW-1185">Reference proteome</keyword>
<dbReference type="GO" id="GO:0004674">
    <property type="term" value="F:protein serine/threonine kinase activity"/>
    <property type="evidence" value="ECO:0007669"/>
    <property type="project" value="UniProtKB-KW"/>
</dbReference>
<proteinExistence type="predicted"/>
<dbReference type="AlphaFoldDB" id="A0A517SQA6"/>
<dbReference type="PROSITE" id="PS50011">
    <property type="entry name" value="PROTEIN_KINASE_DOM"/>
    <property type="match status" value="1"/>
</dbReference>
<evidence type="ECO:0000256" key="3">
    <source>
        <dbReference type="ARBA" id="ARBA00022679"/>
    </source>
</evidence>
<dbReference type="Pfam" id="PF00069">
    <property type="entry name" value="Pkinase"/>
    <property type="match status" value="1"/>
</dbReference>
<dbReference type="PROSITE" id="PS00107">
    <property type="entry name" value="PROTEIN_KINASE_ATP"/>
    <property type="match status" value="1"/>
</dbReference>
<feature type="binding site" evidence="7">
    <location>
        <position position="111"/>
    </location>
    <ligand>
        <name>ATP</name>
        <dbReference type="ChEBI" id="CHEBI:30616"/>
    </ligand>
</feature>
<sequence>MQKLTAEMLIRLVEKSQLVDPQKLKRFEKKLRNHHDGKLPSDVKLVGRLLVKNNMVTAWHLEKLYLGKYKGFFLGKYKLLGHIGTGGMSSVYLAEHTKLNHKRAIKVLPKKRVSDSSYLARFELEAKAIASLNHPNIVTAYDIDNIDDVHYMVMEYVDGLDLQALVKRDGALDPSLAADLVAQAARGLQHAHDNGVVHRDVKPANLLLDEKDRVRLLDMGLALMDEEEEASLTMANNENVLGTADYLAPEQAIDSHSVDHRADIYALGCAMYYLLTGQPPFNKGTLAQRIAMHQTEMPQPIRSLRPSVPGELEGICVKMIQKQPEYRYQRVADVAEALEKFVAKVPKGQKVVIGLGDDPGLPVSSSSSSISLDDPFTAGTGTGDTLSNKNDDTMTSSRKRLVEEGLSPSDSGKLVSVKRPEVDFDEASYLNLQAESGYQQPASSRPASALDSSSSVGIGSESRKGGSGSGSGKRPDISLIIALMVAFFMVAITIGFILARAVG</sequence>
<dbReference type="OrthoDB" id="6111975at2"/>
<evidence type="ECO:0000256" key="1">
    <source>
        <dbReference type="ARBA" id="ARBA00012513"/>
    </source>
</evidence>
<keyword evidence="6 7" id="KW-0067">ATP-binding</keyword>
<evidence type="ECO:0000256" key="8">
    <source>
        <dbReference type="SAM" id="MobiDB-lite"/>
    </source>
</evidence>
<organism evidence="11 12">
    <name type="scientific">Stieleria bergensis</name>
    <dbReference type="NCBI Taxonomy" id="2528025"/>
    <lineage>
        <taxon>Bacteria</taxon>
        <taxon>Pseudomonadati</taxon>
        <taxon>Planctomycetota</taxon>
        <taxon>Planctomycetia</taxon>
        <taxon>Pirellulales</taxon>
        <taxon>Pirellulaceae</taxon>
        <taxon>Stieleria</taxon>
    </lineage>
</organism>
<feature type="compositionally biased region" description="Polar residues" evidence="8">
    <location>
        <begin position="383"/>
        <end position="395"/>
    </location>
</feature>
<dbReference type="InterPro" id="IPR017441">
    <property type="entry name" value="Protein_kinase_ATP_BS"/>
</dbReference>
<keyword evidence="5 11" id="KW-0418">Kinase</keyword>